<dbReference type="GO" id="GO:0015627">
    <property type="term" value="C:type II protein secretion system complex"/>
    <property type="evidence" value="ECO:0007669"/>
    <property type="project" value="InterPro"/>
</dbReference>
<evidence type="ECO:0000256" key="1">
    <source>
        <dbReference type="ARBA" id="ARBA00022481"/>
    </source>
</evidence>
<evidence type="ECO:0008006" key="5">
    <source>
        <dbReference type="Google" id="ProtNLM"/>
    </source>
</evidence>
<feature type="transmembrane region" description="Helical" evidence="2">
    <location>
        <begin position="21"/>
        <end position="43"/>
    </location>
</feature>
<gene>
    <name evidence="3" type="ORF">A3G33_03670</name>
</gene>
<dbReference type="Pfam" id="PF07963">
    <property type="entry name" value="N_methyl"/>
    <property type="match status" value="1"/>
</dbReference>
<protein>
    <recommendedName>
        <fullName evidence="5">Type II secretion system protein GspG C-terminal domain-containing protein</fullName>
    </recommendedName>
</protein>
<keyword evidence="2" id="KW-1133">Transmembrane helix</keyword>
<keyword evidence="1" id="KW-0488">Methylation</keyword>
<evidence type="ECO:0000313" key="4">
    <source>
        <dbReference type="Proteomes" id="UP000178187"/>
    </source>
</evidence>
<evidence type="ECO:0000256" key="2">
    <source>
        <dbReference type="SAM" id="Phobius"/>
    </source>
</evidence>
<keyword evidence="2" id="KW-0812">Transmembrane</keyword>
<organism evidence="3 4">
    <name type="scientific">Candidatus Danuiimicrobium aquiferis</name>
    <dbReference type="NCBI Taxonomy" id="1801832"/>
    <lineage>
        <taxon>Bacteria</taxon>
        <taxon>Pseudomonadati</taxon>
        <taxon>Candidatus Omnitrophota</taxon>
        <taxon>Candidatus Danuiimicrobium</taxon>
    </lineage>
</organism>
<dbReference type="SUPFAM" id="SSF54523">
    <property type="entry name" value="Pili subunits"/>
    <property type="match status" value="1"/>
</dbReference>
<name>A0A1G1L2B3_9BACT</name>
<dbReference type="Gene3D" id="3.30.700.10">
    <property type="entry name" value="Glycoprotein, Type 4 Pilin"/>
    <property type="match status" value="1"/>
</dbReference>
<evidence type="ECO:0000313" key="3">
    <source>
        <dbReference type="EMBL" id="OGW99281.1"/>
    </source>
</evidence>
<dbReference type="NCBIfam" id="TIGR02532">
    <property type="entry name" value="IV_pilin_GFxxxE"/>
    <property type="match status" value="1"/>
</dbReference>
<dbReference type="PRINTS" id="PR00813">
    <property type="entry name" value="BCTERIALGSPG"/>
</dbReference>
<comment type="caution">
    <text evidence="3">The sequence shown here is derived from an EMBL/GenBank/DDBJ whole genome shotgun (WGS) entry which is preliminary data.</text>
</comment>
<dbReference type="GO" id="GO:0015628">
    <property type="term" value="P:protein secretion by the type II secretion system"/>
    <property type="evidence" value="ECO:0007669"/>
    <property type="project" value="InterPro"/>
</dbReference>
<dbReference type="PROSITE" id="PS00409">
    <property type="entry name" value="PROKAR_NTER_METHYL"/>
    <property type="match status" value="1"/>
</dbReference>
<dbReference type="Proteomes" id="UP000178187">
    <property type="component" value="Unassembled WGS sequence"/>
</dbReference>
<sequence>MENQSIGSLELRRILRRKGFTLVEITVVVAIIALIMTISFPLYARARISYNESAAQKGLMAFRDAFTMFQVADPNLNYPQDFKSTEDFIDGFNYPTETNTMTVERSGYLYTLSEVTNGTFRITADPKQSGVTGVNTFVLDQTGLISKEGLTVSGNLKDDWEKLDNNKFKREYGFSEYKPQEGIFKLTWFYTNMLASVLENVIVAIERMRFGGAALGARLISDGQILKAEDSDEKVNYYHIGRVEAGQKVEMTEELNWENPVQGGWWYSRSINAYKEKPPA</sequence>
<dbReference type="InterPro" id="IPR045584">
    <property type="entry name" value="Pilin-like"/>
</dbReference>
<dbReference type="EMBL" id="MHFR01000011">
    <property type="protein sequence ID" value="OGW99281.1"/>
    <property type="molecule type" value="Genomic_DNA"/>
</dbReference>
<dbReference type="InterPro" id="IPR000983">
    <property type="entry name" value="Bac_GSPG_pilin"/>
</dbReference>
<proteinExistence type="predicted"/>
<accession>A0A1G1L2B3</accession>
<keyword evidence="2" id="KW-0472">Membrane</keyword>
<reference evidence="3 4" key="1">
    <citation type="journal article" date="2016" name="Nat. Commun.">
        <title>Thousands of microbial genomes shed light on interconnected biogeochemical processes in an aquifer system.</title>
        <authorList>
            <person name="Anantharaman K."/>
            <person name="Brown C.T."/>
            <person name="Hug L.A."/>
            <person name="Sharon I."/>
            <person name="Castelle C.J."/>
            <person name="Probst A.J."/>
            <person name="Thomas B.C."/>
            <person name="Singh A."/>
            <person name="Wilkins M.J."/>
            <person name="Karaoz U."/>
            <person name="Brodie E.L."/>
            <person name="Williams K.H."/>
            <person name="Hubbard S.S."/>
            <person name="Banfield J.F."/>
        </authorList>
    </citation>
    <scope>NUCLEOTIDE SEQUENCE [LARGE SCALE GENOMIC DNA]</scope>
</reference>
<dbReference type="InterPro" id="IPR012902">
    <property type="entry name" value="N_methyl_site"/>
</dbReference>
<dbReference type="AlphaFoldDB" id="A0A1G1L2B3"/>